<comment type="similarity">
    <text evidence="2">Belongs to the outer membrane factor (OMF) (TC 1.B.17) family.</text>
</comment>
<dbReference type="RefSeq" id="WP_146913725.1">
    <property type="nucleotide sequence ID" value="NZ_CP042344.1"/>
</dbReference>
<dbReference type="GO" id="GO:0015562">
    <property type="term" value="F:efflux transmembrane transporter activity"/>
    <property type="evidence" value="ECO:0007669"/>
    <property type="project" value="InterPro"/>
</dbReference>
<dbReference type="PANTHER" id="PTHR30026">
    <property type="entry name" value="OUTER MEMBRANE PROTEIN TOLC"/>
    <property type="match status" value="1"/>
</dbReference>
<evidence type="ECO:0000256" key="3">
    <source>
        <dbReference type="ARBA" id="ARBA00022448"/>
    </source>
</evidence>
<dbReference type="SUPFAM" id="SSF56954">
    <property type="entry name" value="Outer membrane efflux proteins (OEP)"/>
    <property type="match status" value="1"/>
</dbReference>
<dbReference type="Pfam" id="PF02321">
    <property type="entry name" value="OEP"/>
    <property type="match status" value="1"/>
</dbReference>
<dbReference type="KEGG" id="cof:FOZ74_14525"/>
<keyword evidence="6" id="KW-0472">Membrane</keyword>
<keyword evidence="5" id="KW-0812">Transmembrane</keyword>
<keyword evidence="3" id="KW-0813">Transport</keyword>
<sequence>MKAAPSSRRLRQALLCATLLPLGLAGHAWQSQAGTPALPLSYEQSALLLTERSDALLGASRSTEAARQQAEALKALAMPRIHFDMQGLYYQKTVTVSLGDLRERAQGAAGTVLGQMADRGLPSIDPGAVSQVIDQVQAALPSMFRPIPDEISARSRQSLWHPTLSTVVPLYTGGAITAARAAARSGVDVAQAAGDGLHEAQRFALAKAYFGQVLAEQVLVVTRDTLAGFDEHLGNARKMQAQGVLSQARVLQVQVARDSAERGMQRAQGEHAAAVQTLQQLLRSEQPVAPTNALFLQTRPLPAVDTFLAAAQDGHPGLRQARAAQQVAHQGTALAQAARYPTVYAFGSVNLNRRNALLTEPDWIVGVGLRYTLWPQVDRSSNEAAAQAREEAAQAATREAWTQIQMAIHQSWQVTEAARREYLSLASSIASATESLRVQEVSFREGVGTMSELIDARNALAQARTERAAAAYKYDLALASLLLASGQGEQFQDYLLRADEHLSTP</sequence>
<feature type="chain" id="PRO_5022879961" evidence="8">
    <location>
        <begin position="34"/>
        <end position="505"/>
    </location>
</feature>
<feature type="signal peptide" evidence="8">
    <location>
        <begin position="1"/>
        <end position="33"/>
    </location>
</feature>
<reference evidence="9 10" key="1">
    <citation type="submission" date="2019-07" db="EMBL/GenBank/DDBJ databases">
        <title>Complete genome sequence of Comamonas sp. NLF 7-7 isolated from livestock.</title>
        <authorList>
            <person name="Kim D.H."/>
            <person name="Kim J.G."/>
        </authorList>
    </citation>
    <scope>NUCLEOTIDE SEQUENCE [LARGE SCALE GENOMIC DNA]</scope>
    <source>
        <strain evidence="9 10">NLF 7-7</strain>
    </source>
</reference>
<dbReference type="InterPro" id="IPR051906">
    <property type="entry name" value="TolC-like"/>
</dbReference>
<evidence type="ECO:0000256" key="5">
    <source>
        <dbReference type="ARBA" id="ARBA00022692"/>
    </source>
</evidence>
<dbReference type="EMBL" id="CP042344">
    <property type="protein sequence ID" value="QEA14144.1"/>
    <property type="molecule type" value="Genomic_DNA"/>
</dbReference>
<keyword evidence="8" id="KW-0732">Signal</keyword>
<evidence type="ECO:0000313" key="9">
    <source>
        <dbReference type="EMBL" id="QEA14144.1"/>
    </source>
</evidence>
<dbReference type="PANTHER" id="PTHR30026:SF5">
    <property type="entry name" value="ABC-TYPE EFFLUX SYSTEM SECRETIN COMPONENT"/>
    <property type="match status" value="1"/>
</dbReference>
<keyword evidence="10" id="KW-1185">Reference proteome</keyword>
<dbReference type="GO" id="GO:0015288">
    <property type="term" value="F:porin activity"/>
    <property type="evidence" value="ECO:0007669"/>
    <property type="project" value="TreeGrafter"/>
</dbReference>
<evidence type="ECO:0000256" key="1">
    <source>
        <dbReference type="ARBA" id="ARBA00004442"/>
    </source>
</evidence>
<keyword evidence="7" id="KW-0998">Cell outer membrane</keyword>
<keyword evidence="4" id="KW-1134">Transmembrane beta strand</keyword>
<dbReference type="AlphaFoldDB" id="A0A5B8RZ90"/>
<gene>
    <name evidence="9" type="ORF">FOZ74_14525</name>
</gene>
<evidence type="ECO:0000256" key="8">
    <source>
        <dbReference type="SAM" id="SignalP"/>
    </source>
</evidence>
<proteinExistence type="inferred from homology"/>
<dbReference type="Proteomes" id="UP000321199">
    <property type="component" value="Chromosome"/>
</dbReference>
<evidence type="ECO:0000256" key="4">
    <source>
        <dbReference type="ARBA" id="ARBA00022452"/>
    </source>
</evidence>
<dbReference type="InterPro" id="IPR003423">
    <property type="entry name" value="OMP_efflux"/>
</dbReference>
<dbReference type="GO" id="GO:0009279">
    <property type="term" value="C:cell outer membrane"/>
    <property type="evidence" value="ECO:0007669"/>
    <property type="project" value="UniProtKB-SubCell"/>
</dbReference>
<evidence type="ECO:0000256" key="6">
    <source>
        <dbReference type="ARBA" id="ARBA00023136"/>
    </source>
</evidence>
<accession>A0A5B8RZ90</accession>
<protein>
    <submittedName>
        <fullName evidence="9">TolC family protein</fullName>
    </submittedName>
</protein>
<dbReference type="GO" id="GO:1990281">
    <property type="term" value="C:efflux pump complex"/>
    <property type="evidence" value="ECO:0007669"/>
    <property type="project" value="TreeGrafter"/>
</dbReference>
<dbReference type="Gene3D" id="1.20.1600.10">
    <property type="entry name" value="Outer membrane efflux proteins (OEP)"/>
    <property type="match status" value="1"/>
</dbReference>
<evidence type="ECO:0000256" key="7">
    <source>
        <dbReference type="ARBA" id="ARBA00023237"/>
    </source>
</evidence>
<evidence type="ECO:0000313" key="10">
    <source>
        <dbReference type="Proteomes" id="UP000321199"/>
    </source>
</evidence>
<comment type="subcellular location">
    <subcellularLocation>
        <location evidence="1">Cell outer membrane</location>
    </subcellularLocation>
</comment>
<evidence type="ECO:0000256" key="2">
    <source>
        <dbReference type="ARBA" id="ARBA00007613"/>
    </source>
</evidence>
<dbReference type="OrthoDB" id="187483at2"/>
<name>A0A5B8RZ90_9BURK</name>
<organism evidence="9 10">
    <name type="scientific">Comamonas flocculans</name>
    <dbReference type="NCBI Taxonomy" id="2597701"/>
    <lineage>
        <taxon>Bacteria</taxon>
        <taxon>Pseudomonadati</taxon>
        <taxon>Pseudomonadota</taxon>
        <taxon>Betaproteobacteria</taxon>
        <taxon>Burkholderiales</taxon>
        <taxon>Comamonadaceae</taxon>
        <taxon>Comamonas</taxon>
    </lineage>
</organism>